<sequence length="208" mass="23772">MGFHSVFTSLNPGDPRSRIPRPRHEESGREPSQRAPPFNPPRYEAPPPPYDSISTASMRSEGVRSSSDSHRAIARPNSRDLVEPSGPFSRPHSSRSSRKERPHSSYTSEVDRRFFQASFDNGRRSSRSEPDLSHELINDRRRSATGIRLRSEINSRQQTRHKSTSEYNQQSGTYNHNITESSNVPRSSEQPRVTTGFATYDEWCTRSR</sequence>
<evidence type="ECO:0000256" key="1">
    <source>
        <dbReference type="SAM" id="MobiDB-lite"/>
    </source>
</evidence>
<gene>
    <name evidence="2" type="ORF">BOTCAL_0076g00200</name>
</gene>
<dbReference type="AlphaFoldDB" id="A0A4Y8D8C5"/>
<keyword evidence="3" id="KW-1185">Reference proteome</keyword>
<accession>A0A4Y8D8C5</accession>
<dbReference type="OrthoDB" id="3560933at2759"/>
<feature type="compositionally biased region" description="Polar residues" evidence="1">
    <location>
        <begin position="1"/>
        <end position="11"/>
    </location>
</feature>
<feature type="region of interest" description="Disordered" evidence="1">
    <location>
        <begin position="1"/>
        <end position="195"/>
    </location>
</feature>
<feature type="compositionally biased region" description="Pro residues" evidence="1">
    <location>
        <begin position="37"/>
        <end position="50"/>
    </location>
</feature>
<name>A0A4Y8D8C5_9HELO</name>
<organism evidence="2 3">
    <name type="scientific">Botryotinia calthae</name>
    <dbReference type="NCBI Taxonomy" id="38488"/>
    <lineage>
        <taxon>Eukaryota</taxon>
        <taxon>Fungi</taxon>
        <taxon>Dikarya</taxon>
        <taxon>Ascomycota</taxon>
        <taxon>Pezizomycotina</taxon>
        <taxon>Leotiomycetes</taxon>
        <taxon>Helotiales</taxon>
        <taxon>Sclerotiniaceae</taxon>
        <taxon>Botryotinia</taxon>
    </lineage>
</organism>
<reference evidence="2 3" key="1">
    <citation type="submission" date="2017-11" db="EMBL/GenBank/DDBJ databases">
        <title>Comparative genomics of Botrytis spp.</title>
        <authorList>
            <person name="Valero-Jimenez C.A."/>
            <person name="Tapia P."/>
            <person name="Veloso J."/>
            <person name="Silva-Moreno E."/>
            <person name="Staats M."/>
            <person name="Valdes J.H."/>
            <person name="Van Kan J.A.L."/>
        </authorList>
    </citation>
    <scope>NUCLEOTIDE SEQUENCE [LARGE SCALE GENOMIC DNA]</scope>
    <source>
        <strain evidence="2 3">MUCL2830</strain>
    </source>
</reference>
<feature type="compositionally biased region" description="Polar residues" evidence="1">
    <location>
        <begin position="52"/>
        <end position="66"/>
    </location>
</feature>
<dbReference type="Proteomes" id="UP000297299">
    <property type="component" value="Unassembled WGS sequence"/>
</dbReference>
<proteinExistence type="predicted"/>
<feature type="compositionally biased region" description="Basic and acidic residues" evidence="1">
    <location>
        <begin position="97"/>
        <end position="114"/>
    </location>
</feature>
<protein>
    <submittedName>
        <fullName evidence="2">Uncharacterized protein</fullName>
    </submittedName>
</protein>
<dbReference type="EMBL" id="PHWZ01000076">
    <property type="protein sequence ID" value="TEY73588.1"/>
    <property type="molecule type" value="Genomic_DNA"/>
</dbReference>
<feature type="compositionally biased region" description="Basic and acidic residues" evidence="1">
    <location>
        <begin position="22"/>
        <end position="32"/>
    </location>
</feature>
<evidence type="ECO:0000313" key="2">
    <source>
        <dbReference type="EMBL" id="TEY73588.1"/>
    </source>
</evidence>
<feature type="compositionally biased region" description="Polar residues" evidence="1">
    <location>
        <begin position="165"/>
        <end position="195"/>
    </location>
</feature>
<comment type="caution">
    <text evidence="2">The sequence shown here is derived from an EMBL/GenBank/DDBJ whole genome shotgun (WGS) entry which is preliminary data.</text>
</comment>
<evidence type="ECO:0000313" key="3">
    <source>
        <dbReference type="Proteomes" id="UP000297299"/>
    </source>
</evidence>
<feature type="compositionally biased region" description="Basic and acidic residues" evidence="1">
    <location>
        <begin position="121"/>
        <end position="142"/>
    </location>
</feature>
<feature type="compositionally biased region" description="Basic and acidic residues" evidence="1">
    <location>
        <begin position="67"/>
        <end position="82"/>
    </location>
</feature>